<comment type="catalytic activity">
    <reaction evidence="7">
        <text>CMP + ATP = CDP + ADP</text>
        <dbReference type="Rhea" id="RHEA:11600"/>
        <dbReference type="ChEBI" id="CHEBI:30616"/>
        <dbReference type="ChEBI" id="CHEBI:58069"/>
        <dbReference type="ChEBI" id="CHEBI:60377"/>
        <dbReference type="ChEBI" id="CHEBI:456216"/>
        <dbReference type="EC" id="2.7.4.25"/>
    </reaction>
</comment>
<evidence type="ECO:0000256" key="7">
    <source>
        <dbReference type="ARBA" id="ARBA00048478"/>
    </source>
</evidence>
<feature type="compositionally biased region" description="Basic and acidic residues" evidence="8">
    <location>
        <begin position="75"/>
        <end position="97"/>
    </location>
</feature>
<evidence type="ECO:0000256" key="3">
    <source>
        <dbReference type="ARBA" id="ARBA00022741"/>
    </source>
</evidence>
<dbReference type="GO" id="GO:0036430">
    <property type="term" value="F:CMP kinase activity"/>
    <property type="evidence" value="ECO:0007669"/>
    <property type="project" value="RHEA"/>
</dbReference>
<feature type="region of interest" description="Disordered" evidence="8">
    <location>
        <begin position="75"/>
        <end position="103"/>
    </location>
</feature>
<dbReference type="EMBL" id="AUZY01008179">
    <property type="protein sequence ID" value="EQD47100.1"/>
    <property type="molecule type" value="Genomic_DNA"/>
</dbReference>
<comment type="caution">
    <text evidence="10">The sequence shown here is derived from an EMBL/GenBank/DDBJ whole genome shotgun (WGS) entry which is preliminary data.</text>
</comment>
<dbReference type="GO" id="GO:0005524">
    <property type="term" value="F:ATP binding"/>
    <property type="evidence" value="ECO:0007669"/>
    <property type="project" value="UniProtKB-KW"/>
</dbReference>
<reference evidence="10" key="2">
    <citation type="journal article" date="2014" name="ISME J.">
        <title>Microbial stratification in low pH oxic and suboxic macroscopic growths along an acid mine drainage.</title>
        <authorList>
            <person name="Mendez-Garcia C."/>
            <person name="Mesa V."/>
            <person name="Sprenger R.R."/>
            <person name="Richter M."/>
            <person name="Diez M.S."/>
            <person name="Solano J."/>
            <person name="Bargiela R."/>
            <person name="Golyshina O.V."/>
            <person name="Manteca A."/>
            <person name="Ramos J.L."/>
            <person name="Gallego J.R."/>
            <person name="Llorente I."/>
            <person name="Martins Dos Santos V.A."/>
            <person name="Jensen O.N."/>
            <person name="Pelaez A.I."/>
            <person name="Sanchez J."/>
            <person name="Ferrer M."/>
        </authorList>
    </citation>
    <scope>NUCLEOTIDE SEQUENCE</scope>
</reference>
<keyword evidence="4 10" id="KW-0418">Kinase</keyword>
<dbReference type="Pfam" id="PF02224">
    <property type="entry name" value="Cytidylate_kin"/>
    <property type="match status" value="1"/>
</dbReference>
<evidence type="ECO:0000313" key="10">
    <source>
        <dbReference type="EMBL" id="EQD47100.1"/>
    </source>
</evidence>
<name>T1AYF4_9ZZZZ</name>
<evidence type="ECO:0000256" key="4">
    <source>
        <dbReference type="ARBA" id="ARBA00022777"/>
    </source>
</evidence>
<evidence type="ECO:0000256" key="5">
    <source>
        <dbReference type="ARBA" id="ARBA00022840"/>
    </source>
</evidence>
<evidence type="ECO:0000256" key="6">
    <source>
        <dbReference type="ARBA" id="ARBA00047615"/>
    </source>
</evidence>
<dbReference type="GO" id="GO:0036431">
    <property type="term" value="F:dCMP kinase activity"/>
    <property type="evidence" value="ECO:0007669"/>
    <property type="project" value="InterPro"/>
</dbReference>
<dbReference type="CDD" id="cd02020">
    <property type="entry name" value="CMPK"/>
    <property type="match status" value="1"/>
</dbReference>
<dbReference type="AlphaFoldDB" id="T1AYF4"/>
<evidence type="ECO:0000259" key="9">
    <source>
        <dbReference type="Pfam" id="PF02224"/>
    </source>
</evidence>
<dbReference type="InterPro" id="IPR027417">
    <property type="entry name" value="P-loop_NTPase"/>
</dbReference>
<dbReference type="Gene3D" id="3.40.50.300">
    <property type="entry name" value="P-loop containing nucleotide triphosphate hydrolases"/>
    <property type="match status" value="1"/>
</dbReference>
<reference evidence="10" key="1">
    <citation type="submission" date="2013-08" db="EMBL/GenBank/DDBJ databases">
        <authorList>
            <person name="Mendez C."/>
            <person name="Richter M."/>
            <person name="Ferrer M."/>
            <person name="Sanchez J."/>
        </authorList>
    </citation>
    <scope>NUCLEOTIDE SEQUENCE</scope>
</reference>
<dbReference type="EC" id="2.7.4.25" evidence="1"/>
<evidence type="ECO:0000256" key="2">
    <source>
        <dbReference type="ARBA" id="ARBA00022679"/>
    </source>
</evidence>
<keyword evidence="2 10" id="KW-0808">Transferase</keyword>
<gene>
    <name evidence="10" type="ORF">B1B_12481</name>
</gene>
<dbReference type="InterPro" id="IPR011994">
    <property type="entry name" value="Cytidylate_kinase_dom"/>
</dbReference>
<protein>
    <recommendedName>
        <fullName evidence="1">(d)CMP kinase</fullName>
        <ecNumber evidence="1">2.7.4.25</ecNumber>
    </recommendedName>
</protein>
<organism evidence="10">
    <name type="scientific">mine drainage metagenome</name>
    <dbReference type="NCBI Taxonomy" id="410659"/>
    <lineage>
        <taxon>unclassified sequences</taxon>
        <taxon>metagenomes</taxon>
        <taxon>ecological metagenomes</taxon>
    </lineage>
</organism>
<evidence type="ECO:0000256" key="8">
    <source>
        <dbReference type="SAM" id="MobiDB-lite"/>
    </source>
</evidence>
<proteinExistence type="predicted"/>
<comment type="catalytic activity">
    <reaction evidence="6">
        <text>dCMP + ATP = dCDP + ADP</text>
        <dbReference type="Rhea" id="RHEA:25094"/>
        <dbReference type="ChEBI" id="CHEBI:30616"/>
        <dbReference type="ChEBI" id="CHEBI:57566"/>
        <dbReference type="ChEBI" id="CHEBI:58593"/>
        <dbReference type="ChEBI" id="CHEBI:456216"/>
        <dbReference type="EC" id="2.7.4.25"/>
    </reaction>
</comment>
<keyword evidence="3" id="KW-0547">Nucleotide-binding</keyword>
<dbReference type="SUPFAM" id="SSF52540">
    <property type="entry name" value="P-loop containing nucleoside triphosphate hydrolases"/>
    <property type="match status" value="1"/>
</dbReference>
<keyword evidence="5" id="KW-0067">ATP-binding</keyword>
<accession>T1AYF4</accession>
<feature type="domain" description="Cytidylate kinase" evidence="9">
    <location>
        <begin position="1"/>
        <end position="128"/>
    </location>
</feature>
<evidence type="ECO:0000256" key="1">
    <source>
        <dbReference type="ARBA" id="ARBA00012906"/>
    </source>
</evidence>
<sequence>MNGRDVEDTLRSEAVNAAVSVVAAHRVVRAAMVDRQREWAANQPVGTVAEGRDTATVVFPEATLKVFLTASLEERQRRRGDESAESVARRDAVDSTRDASPLRAAPGACVVDTTDVAVADVVKEIMTCLATRTSC</sequence>